<evidence type="ECO:0000256" key="1">
    <source>
        <dbReference type="ARBA" id="ARBA00004141"/>
    </source>
</evidence>
<reference evidence="7 8" key="2">
    <citation type="journal article" date="2016" name="Int. J. Syst. Evol. Microbiol.">
        <title>Flavisolibacter tropicus sp. nov., isolated from tropical soil.</title>
        <authorList>
            <person name="Lee J.J."/>
            <person name="Kang M.S."/>
            <person name="Kim G.S."/>
            <person name="Lee C.S."/>
            <person name="Lim S."/>
            <person name="Lee J."/>
            <person name="Roh S.H."/>
            <person name="Kang H."/>
            <person name="Ha J.M."/>
            <person name="Bae S."/>
            <person name="Jung H.Y."/>
            <person name="Kim M.K."/>
        </authorList>
    </citation>
    <scope>NUCLEOTIDE SEQUENCE [LARGE SCALE GENOMIC DNA]</scope>
    <source>
        <strain evidence="7 8">LCS9</strain>
    </source>
</reference>
<dbReference type="InterPro" id="IPR014044">
    <property type="entry name" value="CAP_dom"/>
</dbReference>
<evidence type="ECO:0000256" key="5">
    <source>
        <dbReference type="SAM" id="Phobius"/>
    </source>
</evidence>
<dbReference type="KEGG" id="fla:SY85_04060"/>
<feature type="transmembrane region" description="Helical" evidence="5">
    <location>
        <begin position="31"/>
        <end position="54"/>
    </location>
</feature>
<dbReference type="OrthoDB" id="982527at2"/>
<dbReference type="CDD" id="cd05379">
    <property type="entry name" value="CAP_bacterial"/>
    <property type="match status" value="1"/>
</dbReference>
<comment type="subcellular location">
    <subcellularLocation>
        <location evidence="1">Membrane</location>
        <topology evidence="1">Multi-pass membrane protein</topology>
    </subcellularLocation>
</comment>
<evidence type="ECO:0000256" key="2">
    <source>
        <dbReference type="ARBA" id="ARBA00022692"/>
    </source>
</evidence>
<dbReference type="InterPro" id="IPR035940">
    <property type="entry name" value="CAP_sf"/>
</dbReference>
<keyword evidence="4 5" id="KW-0472">Membrane</keyword>
<sequence>MNYIDVLLWLVILLAIWSGWSKGFIMGSIDLGTWIGSVFIAFIGYQYVASILVSSLKAADVWSAPVAFIFLLVLSKILMSSLLYWIFPNSRDVHQHTVNRALGLLPGFLTGLINAAIIAALLLAFPISNNITATTRKSSTANILAGKIEWLDEKLAPVFDGAVKKSINNLVVHPGSDETVHLNFTVNNATPRQDLEVKMVELVNAERGKKGLSPLVLDPTLVQVGRSHSQDMFSRGYFSHYSLEGKTVSDRLKAAGVRFLVAGENLALAQTLTIAHNGLMESPGHRANILQPRYGRIGIGILDGGIYGLMITQVFKN</sequence>
<evidence type="ECO:0000313" key="8">
    <source>
        <dbReference type="Proteomes" id="UP000077177"/>
    </source>
</evidence>
<dbReference type="GO" id="GO:0016020">
    <property type="term" value="C:membrane"/>
    <property type="evidence" value="ECO:0007669"/>
    <property type="project" value="UniProtKB-SubCell"/>
</dbReference>
<evidence type="ECO:0000256" key="3">
    <source>
        <dbReference type="ARBA" id="ARBA00022989"/>
    </source>
</evidence>
<dbReference type="STRING" id="1492898.SY85_04060"/>
<keyword evidence="8" id="KW-1185">Reference proteome</keyword>
<dbReference type="AlphaFoldDB" id="A0A172TRY6"/>
<gene>
    <name evidence="7" type="ORF">SY85_04060</name>
</gene>
<feature type="transmembrane region" description="Helical" evidence="5">
    <location>
        <begin position="66"/>
        <end position="87"/>
    </location>
</feature>
<evidence type="ECO:0000259" key="6">
    <source>
        <dbReference type="Pfam" id="PF00188"/>
    </source>
</evidence>
<dbReference type="RefSeq" id="WP_066401928.1">
    <property type="nucleotide sequence ID" value="NZ_CP011390.1"/>
</dbReference>
<name>A0A172TRY6_9BACT</name>
<dbReference type="EMBL" id="CP011390">
    <property type="protein sequence ID" value="ANE49790.1"/>
    <property type="molecule type" value="Genomic_DNA"/>
</dbReference>
<evidence type="ECO:0000256" key="4">
    <source>
        <dbReference type="ARBA" id="ARBA00023136"/>
    </source>
</evidence>
<keyword evidence="3 5" id="KW-1133">Transmembrane helix</keyword>
<protein>
    <submittedName>
        <fullName evidence="7">Membrane protein</fullName>
    </submittedName>
</protein>
<keyword evidence="2 5" id="KW-0812">Transmembrane</keyword>
<reference evidence="8" key="1">
    <citation type="submission" date="2015-01" db="EMBL/GenBank/DDBJ databases">
        <title>Flavisolibacter sp./LCS9/ whole genome sequencing.</title>
        <authorList>
            <person name="Kim M.K."/>
            <person name="Srinivasan S."/>
            <person name="Lee J.-J."/>
        </authorList>
    </citation>
    <scope>NUCLEOTIDE SEQUENCE [LARGE SCALE GENOMIC DNA]</scope>
    <source>
        <strain evidence="8">LCS9</strain>
    </source>
</reference>
<dbReference type="Pfam" id="PF02674">
    <property type="entry name" value="Colicin_V"/>
    <property type="match status" value="1"/>
</dbReference>
<feature type="transmembrane region" description="Helical" evidence="5">
    <location>
        <begin position="107"/>
        <end position="127"/>
    </location>
</feature>
<proteinExistence type="predicted"/>
<dbReference type="Pfam" id="PF00188">
    <property type="entry name" value="CAP"/>
    <property type="match status" value="1"/>
</dbReference>
<dbReference type="Proteomes" id="UP000077177">
    <property type="component" value="Chromosome"/>
</dbReference>
<dbReference type="Gene3D" id="3.40.33.10">
    <property type="entry name" value="CAP"/>
    <property type="match status" value="1"/>
</dbReference>
<dbReference type="SUPFAM" id="SSF55797">
    <property type="entry name" value="PR-1-like"/>
    <property type="match status" value="1"/>
</dbReference>
<evidence type="ECO:0000313" key="7">
    <source>
        <dbReference type="EMBL" id="ANE49790.1"/>
    </source>
</evidence>
<organism evidence="7 8">
    <name type="scientific">Flavisolibacter tropicus</name>
    <dbReference type="NCBI Taxonomy" id="1492898"/>
    <lineage>
        <taxon>Bacteria</taxon>
        <taxon>Pseudomonadati</taxon>
        <taxon>Bacteroidota</taxon>
        <taxon>Chitinophagia</taxon>
        <taxon>Chitinophagales</taxon>
        <taxon>Chitinophagaceae</taxon>
        <taxon>Flavisolibacter</taxon>
    </lineage>
</organism>
<dbReference type="PANTHER" id="PTHR31157:SF1">
    <property type="entry name" value="SCP DOMAIN-CONTAINING PROTEIN"/>
    <property type="match status" value="1"/>
</dbReference>
<feature type="domain" description="SCP" evidence="6">
    <location>
        <begin position="200"/>
        <end position="304"/>
    </location>
</feature>
<dbReference type="PANTHER" id="PTHR31157">
    <property type="entry name" value="SCP DOMAIN-CONTAINING PROTEIN"/>
    <property type="match status" value="1"/>
</dbReference>
<accession>A0A172TRY6</accession>
<dbReference type="InterPro" id="IPR003825">
    <property type="entry name" value="Colicin-V_CvpA"/>
</dbReference>
<dbReference type="GO" id="GO:0009403">
    <property type="term" value="P:toxin biosynthetic process"/>
    <property type="evidence" value="ECO:0007669"/>
    <property type="project" value="InterPro"/>
</dbReference>